<feature type="transmembrane region" description="Helical" evidence="5">
    <location>
        <begin position="283"/>
        <end position="302"/>
    </location>
</feature>
<dbReference type="KEGG" id="acob:P0Y56_13440"/>
<evidence type="ECO:0000256" key="3">
    <source>
        <dbReference type="ARBA" id="ARBA00022989"/>
    </source>
</evidence>
<feature type="transmembrane region" description="Helical" evidence="5">
    <location>
        <begin position="340"/>
        <end position="366"/>
    </location>
</feature>
<feature type="transmembrane region" description="Helical" evidence="5">
    <location>
        <begin position="112"/>
        <end position="133"/>
    </location>
</feature>
<feature type="domain" description="Major facilitator superfamily (MFS) profile" evidence="6">
    <location>
        <begin position="21"/>
        <end position="434"/>
    </location>
</feature>
<keyword evidence="4 5" id="KW-0472">Membrane</keyword>
<dbReference type="PROSITE" id="PS50850">
    <property type="entry name" value="MFS"/>
    <property type="match status" value="1"/>
</dbReference>
<accession>A0AAJ5X3Z2</accession>
<name>A0AAJ5X3Z2_9SPHN</name>
<dbReference type="PROSITE" id="PS00217">
    <property type="entry name" value="SUGAR_TRANSPORT_2"/>
    <property type="match status" value="1"/>
</dbReference>
<dbReference type="InterPro" id="IPR036259">
    <property type="entry name" value="MFS_trans_sf"/>
</dbReference>
<sequence>MKTNFSEAVSSRPVSLFQYAVVLTVLLVLVFDGMDGQSLGLVVPTILKEWRIERAAFGWALSASIFGMGLGALAGGWLGDRIGRLRSLFVSVLIFGCATIAASRVGDVSALTVLRFIGGLGFGAAGPNALALATEWMPARLRTYVIALLSVGTPAGGTIAAAVAPFLLADYGWRGLFLTFGVASLAVGVLALLVVRESPSYYLAKGRSDEANAVARRVLGDGMELVPEQVGAVAGGPVVGVFDRSTVRLTLGASLAFSALTAVVYAINYWGTELFTSHGLSQTQAIGVIFWGGIVSVLGALLSGWTVRAFGSRATILACSLVTFAVTLALGAAIEQGGSSVTLVTVLACAIGGVGSLGIATLYSLITLGYPVSCRSTGIGLGMMMGRAGGILMTFYGGSLLDLGGQSVVPFFAVMAVCALLVSLSAWIVDRHVAPPRKR</sequence>
<dbReference type="InterPro" id="IPR020846">
    <property type="entry name" value="MFS_dom"/>
</dbReference>
<dbReference type="GO" id="GO:0005886">
    <property type="term" value="C:plasma membrane"/>
    <property type="evidence" value="ECO:0007669"/>
    <property type="project" value="TreeGrafter"/>
</dbReference>
<comment type="subcellular location">
    <subcellularLocation>
        <location evidence="1">Membrane</location>
        <topology evidence="1">Multi-pass membrane protein</topology>
    </subcellularLocation>
</comment>
<evidence type="ECO:0000256" key="5">
    <source>
        <dbReference type="SAM" id="Phobius"/>
    </source>
</evidence>
<dbReference type="Gene3D" id="1.20.1250.20">
    <property type="entry name" value="MFS general substrate transporter like domains"/>
    <property type="match status" value="1"/>
</dbReference>
<evidence type="ECO:0000313" key="7">
    <source>
        <dbReference type="EMBL" id="WEK46018.1"/>
    </source>
</evidence>
<dbReference type="Proteomes" id="UP001218362">
    <property type="component" value="Chromosome"/>
</dbReference>
<proteinExistence type="predicted"/>
<evidence type="ECO:0000256" key="4">
    <source>
        <dbReference type="ARBA" id="ARBA00023136"/>
    </source>
</evidence>
<feature type="transmembrane region" description="Helical" evidence="5">
    <location>
        <begin position="249"/>
        <end position="271"/>
    </location>
</feature>
<feature type="transmembrane region" description="Helical" evidence="5">
    <location>
        <begin position="314"/>
        <end position="334"/>
    </location>
</feature>
<protein>
    <submittedName>
        <fullName evidence="7">MFS transporter</fullName>
    </submittedName>
</protein>
<keyword evidence="3 5" id="KW-1133">Transmembrane helix</keyword>
<dbReference type="InterPro" id="IPR011701">
    <property type="entry name" value="MFS"/>
</dbReference>
<dbReference type="PANTHER" id="PTHR23508">
    <property type="entry name" value="CARBOXYLIC ACID TRANSPORTER PROTEIN HOMOLOG"/>
    <property type="match status" value="1"/>
</dbReference>
<keyword evidence="2 5" id="KW-0812">Transmembrane</keyword>
<dbReference type="EMBL" id="CP119316">
    <property type="protein sequence ID" value="WEK46018.1"/>
    <property type="molecule type" value="Genomic_DNA"/>
</dbReference>
<feature type="transmembrane region" description="Helical" evidence="5">
    <location>
        <begin position="145"/>
        <end position="169"/>
    </location>
</feature>
<feature type="transmembrane region" description="Helical" evidence="5">
    <location>
        <begin position="56"/>
        <end position="78"/>
    </location>
</feature>
<dbReference type="GO" id="GO:0046943">
    <property type="term" value="F:carboxylic acid transmembrane transporter activity"/>
    <property type="evidence" value="ECO:0007669"/>
    <property type="project" value="TreeGrafter"/>
</dbReference>
<dbReference type="PANTHER" id="PTHR23508:SF10">
    <property type="entry name" value="CARBOXYLIC ACID TRANSPORTER PROTEIN HOMOLOG"/>
    <property type="match status" value="1"/>
</dbReference>
<evidence type="ECO:0000256" key="1">
    <source>
        <dbReference type="ARBA" id="ARBA00004141"/>
    </source>
</evidence>
<gene>
    <name evidence="7" type="ORF">P0Y56_13440</name>
</gene>
<organism evidence="7 8">
    <name type="scientific">Candidatus Andeanibacterium colombiense</name>
    <dbReference type="NCBI Taxonomy" id="3121345"/>
    <lineage>
        <taxon>Bacteria</taxon>
        <taxon>Pseudomonadati</taxon>
        <taxon>Pseudomonadota</taxon>
        <taxon>Alphaproteobacteria</taxon>
        <taxon>Sphingomonadales</taxon>
        <taxon>Sphingomonadaceae</taxon>
        <taxon>Candidatus Andeanibacterium</taxon>
    </lineage>
</organism>
<evidence type="ECO:0000256" key="2">
    <source>
        <dbReference type="ARBA" id="ARBA00022692"/>
    </source>
</evidence>
<feature type="transmembrane region" description="Helical" evidence="5">
    <location>
        <begin position="85"/>
        <end position="106"/>
    </location>
</feature>
<feature type="transmembrane region" description="Helical" evidence="5">
    <location>
        <begin position="175"/>
        <end position="195"/>
    </location>
</feature>
<feature type="transmembrane region" description="Helical" evidence="5">
    <location>
        <begin position="378"/>
        <end position="396"/>
    </location>
</feature>
<dbReference type="InterPro" id="IPR005829">
    <property type="entry name" value="Sugar_transporter_CS"/>
</dbReference>
<evidence type="ECO:0000313" key="8">
    <source>
        <dbReference type="Proteomes" id="UP001218362"/>
    </source>
</evidence>
<dbReference type="AlphaFoldDB" id="A0AAJ5X3Z2"/>
<dbReference type="SUPFAM" id="SSF103473">
    <property type="entry name" value="MFS general substrate transporter"/>
    <property type="match status" value="1"/>
</dbReference>
<dbReference type="Pfam" id="PF07690">
    <property type="entry name" value="MFS_1"/>
    <property type="match status" value="1"/>
</dbReference>
<reference evidence="7" key="1">
    <citation type="submission" date="2023-03" db="EMBL/GenBank/DDBJ databases">
        <title>Andean soil-derived lignocellulolytic bacterial consortium as a source of novel taxa and putative plastic-active enzymes.</title>
        <authorList>
            <person name="Diaz-Garcia L."/>
            <person name="Chuvochina M."/>
            <person name="Feuerriegel G."/>
            <person name="Bunk B."/>
            <person name="Sproer C."/>
            <person name="Streit W.R."/>
            <person name="Rodriguez L.M."/>
            <person name="Overmann J."/>
            <person name="Jimenez D.J."/>
        </authorList>
    </citation>
    <scope>NUCLEOTIDE SEQUENCE</scope>
    <source>
        <strain evidence="7">MAG 26</strain>
    </source>
</reference>
<evidence type="ECO:0000259" key="6">
    <source>
        <dbReference type="PROSITE" id="PS50850"/>
    </source>
</evidence>
<feature type="transmembrane region" description="Helical" evidence="5">
    <location>
        <begin position="408"/>
        <end position="429"/>
    </location>
</feature>